<gene>
    <name evidence="1" type="ORF">J3R73_004123</name>
</gene>
<dbReference type="RefSeq" id="WP_307431135.1">
    <property type="nucleotide sequence ID" value="NZ_JAUSVK010000001.1"/>
</dbReference>
<organism evidence="1 2">
    <name type="scientific">Labrys monachus</name>
    <dbReference type="NCBI Taxonomy" id="217067"/>
    <lineage>
        <taxon>Bacteria</taxon>
        <taxon>Pseudomonadati</taxon>
        <taxon>Pseudomonadota</taxon>
        <taxon>Alphaproteobacteria</taxon>
        <taxon>Hyphomicrobiales</taxon>
        <taxon>Xanthobacteraceae</taxon>
        <taxon>Labrys</taxon>
    </lineage>
</organism>
<evidence type="ECO:0000313" key="2">
    <source>
        <dbReference type="Proteomes" id="UP001237448"/>
    </source>
</evidence>
<sequence length="46" mass="4829">MISAGSTGAIVSMIRSIMKLHWVKRASAEAGASGLKIEASPLTPFR</sequence>
<keyword evidence="2" id="KW-1185">Reference proteome</keyword>
<reference evidence="1 2" key="1">
    <citation type="submission" date="2023-07" db="EMBL/GenBank/DDBJ databases">
        <title>Genomic Encyclopedia of Type Strains, Phase IV (KMG-IV): sequencing the most valuable type-strain genomes for metagenomic binning, comparative biology and taxonomic classification.</title>
        <authorList>
            <person name="Goeker M."/>
        </authorList>
    </citation>
    <scope>NUCLEOTIDE SEQUENCE [LARGE SCALE GENOMIC DNA]</scope>
    <source>
        <strain evidence="1 2">DSM 5896</strain>
    </source>
</reference>
<accession>A0ABU0FI96</accession>
<proteinExistence type="predicted"/>
<evidence type="ECO:0000313" key="1">
    <source>
        <dbReference type="EMBL" id="MDQ0394331.1"/>
    </source>
</evidence>
<name>A0ABU0FI96_9HYPH</name>
<dbReference type="Proteomes" id="UP001237448">
    <property type="component" value="Unassembled WGS sequence"/>
</dbReference>
<dbReference type="EMBL" id="JAUSVK010000001">
    <property type="protein sequence ID" value="MDQ0394331.1"/>
    <property type="molecule type" value="Genomic_DNA"/>
</dbReference>
<protein>
    <submittedName>
        <fullName evidence="1">Uncharacterized protein</fullName>
    </submittedName>
</protein>
<comment type="caution">
    <text evidence="1">The sequence shown here is derived from an EMBL/GenBank/DDBJ whole genome shotgun (WGS) entry which is preliminary data.</text>
</comment>